<dbReference type="AlphaFoldDB" id="A0A0F9TQ48"/>
<dbReference type="EMBL" id="LAZR01001506">
    <property type="protein sequence ID" value="KKN43508.1"/>
    <property type="molecule type" value="Genomic_DNA"/>
</dbReference>
<proteinExistence type="predicted"/>
<protein>
    <submittedName>
        <fullName evidence="1">Uncharacterized protein</fullName>
    </submittedName>
</protein>
<sequence length="44" mass="4899">MRRVCNCLEWGTSRECQRDEAGAGSHGEFCPYCGTRLFVDTEGA</sequence>
<organism evidence="1">
    <name type="scientific">marine sediment metagenome</name>
    <dbReference type="NCBI Taxonomy" id="412755"/>
    <lineage>
        <taxon>unclassified sequences</taxon>
        <taxon>metagenomes</taxon>
        <taxon>ecological metagenomes</taxon>
    </lineage>
</organism>
<name>A0A0F9TQ48_9ZZZZ</name>
<reference evidence="1" key="1">
    <citation type="journal article" date="2015" name="Nature">
        <title>Complex archaea that bridge the gap between prokaryotes and eukaryotes.</title>
        <authorList>
            <person name="Spang A."/>
            <person name="Saw J.H."/>
            <person name="Jorgensen S.L."/>
            <person name="Zaremba-Niedzwiedzka K."/>
            <person name="Martijn J."/>
            <person name="Lind A.E."/>
            <person name="van Eijk R."/>
            <person name="Schleper C."/>
            <person name="Guy L."/>
            <person name="Ettema T.J."/>
        </authorList>
    </citation>
    <scope>NUCLEOTIDE SEQUENCE</scope>
</reference>
<evidence type="ECO:0000313" key="1">
    <source>
        <dbReference type="EMBL" id="KKN43508.1"/>
    </source>
</evidence>
<gene>
    <name evidence="1" type="ORF">LCGC14_0702310</name>
</gene>
<comment type="caution">
    <text evidence="1">The sequence shown here is derived from an EMBL/GenBank/DDBJ whole genome shotgun (WGS) entry which is preliminary data.</text>
</comment>
<accession>A0A0F9TQ48</accession>